<protein>
    <submittedName>
        <fullName evidence="4">Two-component system alkaline phosphatase synthesis response regulator PhoP</fullName>
    </submittedName>
</protein>
<dbReference type="EMBL" id="SNYC01000003">
    <property type="protein sequence ID" value="TDQ11784.1"/>
    <property type="molecule type" value="Genomic_DNA"/>
</dbReference>
<evidence type="ECO:0000256" key="1">
    <source>
        <dbReference type="ARBA" id="ARBA00022553"/>
    </source>
</evidence>
<evidence type="ECO:0000259" key="3">
    <source>
        <dbReference type="PROSITE" id="PS50110"/>
    </source>
</evidence>
<dbReference type="GO" id="GO:0000160">
    <property type="term" value="P:phosphorelay signal transduction system"/>
    <property type="evidence" value="ECO:0007669"/>
    <property type="project" value="InterPro"/>
</dbReference>
<feature type="modified residue" description="4-aspartylphosphate" evidence="2">
    <location>
        <position position="64"/>
    </location>
</feature>
<dbReference type="Proteomes" id="UP000295620">
    <property type="component" value="Unassembled WGS sequence"/>
</dbReference>
<dbReference type="SUPFAM" id="SSF52172">
    <property type="entry name" value="CheY-like"/>
    <property type="match status" value="1"/>
</dbReference>
<dbReference type="OrthoDB" id="795853at2"/>
<keyword evidence="5" id="KW-1185">Reference proteome</keyword>
<dbReference type="PROSITE" id="PS50110">
    <property type="entry name" value="RESPONSE_REGULATORY"/>
    <property type="match status" value="1"/>
</dbReference>
<evidence type="ECO:0000313" key="5">
    <source>
        <dbReference type="Proteomes" id="UP000295620"/>
    </source>
</evidence>
<dbReference type="InterPro" id="IPR001789">
    <property type="entry name" value="Sig_transdc_resp-reg_receiver"/>
</dbReference>
<dbReference type="SMART" id="SM00448">
    <property type="entry name" value="REC"/>
    <property type="match status" value="1"/>
</dbReference>
<dbReference type="PANTHER" id="PTHR44591:SF3">
    <property type="entry name" value="RESPONSE REGULATORY DOMAIN-CONTAINING PROTEIN"/>
    <property type="match status" value="1"/>
</dbReference>
<proteinExistence type="predicted"/>
<gene>
    <name evidence="4" type="ORF">ATK78_0912</name>
</gene>
<dbReference type="RefSeq" id="WP_133574827.1">
    <property type="nucleotide sequence ID" value="NZ_SNYC01000003.1"/>
</dbReference>
<reference evidence="4 5" key="1">
    <citation type="submission" date="2019-03" db="EMBL/GenBank/DDBJ databases">
        <title>Genomic Encyclopedia of Archaeal and Bacterial Type Strains, Phase II (KMG-II): from individual species to whole genera.</title>
        <authorList>
            <person name="Goeker M."/>
        </authorList>
    </citation>
    <scope>NUCLEOTIDE SEQUENCE [LARGE SCALE GENOMIC DNA]</scope>
    <source>
        <strain evidence="4 5">DSM 19035</strain>
    </source>
</reference>
<sequence>MKKISKKNSKSDRLNLLIIEDDESLTEILVQIFTDEGYIINCYSDTSDILSLVNEFKPDVVLLDYMLPKVNGGELCSQIKQHEKFNHIPVIIYSAFSKVLLSLGDYGCDIFLEKPFDITDLVRKIKKLAKNHKNVA</sequence>
<comment type="caution">
    <text evidence="4">The sequence shown here is derived from an EMBL/GenBank/DDBJ whole genome shotgun (WGS) entry which is preliminary data.</text>
</comment>
<evidence type="ECO:0000313" key="4">
    <source>
        <dbReference type="EMBL" id="TDQ11784.1"/>
    </source>
</evidence>
<feature type="domain" description="Response regulatory" evidence="3">
    <location>
        <begin position="15"/>
        <end position="129"/>
    </location>
</feature>
<name>A0A4R6SYU7_9SPHI</name>
<dbReference type="InterPro" id="IPR011006">
    <property type="entry name" value="CheY-like_superfamily"/>
</dbReference>
<dbReference type="InterPro" id="IPR050595">
    <property type="entry name" value="Bact_response_regulator"/>
</dbReference>
<dbReference type="PANTHER" id="PTHR44591">
    <property type="entry name" value="STRESS RESPONSE REGULATOR PROTEIN 1"/>
    <property type="match status" value="1"/>
</dbReference>
<organism evidence="4 5">
    <name type="scientific">Pedobacter metabolipauper</name>
    <dbReference type="NCBI Taxonomy" id="425513"/>
    <lineage>
        <taxon>Bacteria</taxon>
        <taxon>Pseudomonadati</taxon>
        <taxon>Bacteroidota</taxon>
        <taxon>Sphingobacteriia</taxon>
        <taxon>Sphingobacteriales</taxon>
        <taxon>Sphingobacteriaceae</taxon>
        <taxon>Pedobacter</taxon>
    </lineage>
</organism>
<dbReference type="Gene3D" id="3.40.50.2300">
    <property type="match status" value="1"/>
</dbReference>
<evidence type="ECO:0000256" key="2">
    <source>
        <dbReference type="PROSITE-ProRule" id="PRU00169"/>
    </source>
</evidence>
<accession>A0A4R6SYU7</accession>
<dbReference type="AlphaFoldDB" id="A0A4R6SYU7"/>
<keyword evidence="1 2" id="KW-0597">Phosphoprotein</keyword>
<dbReference type="Pfam" id="PF00072">
    <property type="entry name" value="Response_reg"/>
    <property type="match status" value="1"/>
</dbReference>
<dbReference type="CDD" id="cd00156">
    <property type="entry name" value="REC"/>
    <property type="match status" value="1"/>
</dbReference>